<dbReference type="RefSeq" id="WP_161805775.1">
    <property type="nucleotide sequence ID" value="NZ_LJZP01000015.1"/>
</dbReference>
<dbReference type="Proteomes" id="UP000307968">
    <property type="component" value="Chromosome"/>
</dbReference>
<proteinExistence type="predicted"/>
<keyword evidence="1 6" id="KW-0436">Ligase</keyword>
<dbReference type="PROSITE" id="PS50975">
    <property type="entry name" value="ATP_GRASP"/>
    <property type="match status" value="2"/>
</dbReference>
<evidence type="ECO:0000256" key="2">
    <source>
        <dbReference type="ARBA" id="ARBA00022741"/>
    </source>
</evidence>
<evidence type="ECO:0000313" key="7">
    <source>
        <dbReference type="Proteomes" id="UP000307968"/>
    </source>
</evidence>
<dbReference type="InterPro" id="IPR052032">
    <property type="entry name" value="ATP-dep_AA_Ligase"/>
</dbReference>
<dbReference type="InterPro" id="IPR041472">
    <property type="entry name" value="BL00235/CARNS1_N"/>
</dbReference>
<protein>
    <submittedName>
        <fullName evidence="6">Alanine-anticapsin ligase BacD</fullName>
        <ecNumber evidence="6">6.3.2.28</ecNumber>
    </submittedName>
</protein>
<organism evidence="6 7">
    <name type="scientific">Serratia rubidaea</name>
    <name type="common">Serratia marinorubra</name>
    <dbReference type="NCBI Taxonomy" id="61652"/>
    <lineage>
        <taxon>Bacteria</taxon>
        <taxon>Pseudomonadati</taxon>
        <taxon>Pseudomonadota</taxon>
        <taxon>Gammaproteobacteria</taxon>
        <taxon>Enterobacterales</taxon>
        <taxon>Yersiniaceae</taxon>
        <taxon>Serratia</taxon>
    </lineage>
</organism>
<dbReference type="Gene3D" id="3.40.50.20">
    <property type="match status" value="1"/>
</dbReference>
<feature type="domain" description="ATP-grasp" evidence="5">
    <location>
        <begin position="522"/>
        <end position="709"/>
    </location>
</feature>
<keyword evidence="3 4" id="KW-0067">ATP-binding</keyword>
<name>A0A4V6JI08_SERRU</name>
<dbReference type="Gene3D" id="3.30.470.20">
    <property type="entry name" value="ATP-grasp fold, B domain"/>
    <property type="match status" value="2"/>
</dbReference>
<evidence type="ECO:0000259" key="5">
    <source>
        <dbReference type="PROSITE" id="PS50975"/>
    </source>
</evidence>
<evidence type="ECO:0000256" key="1">
    <source>
        <dbReference type="ARBA" id="ARBA00022598"/>
    </source>
</evidence>
<dbReference type="GO" id="GO:0016874">
    <property type="term" value="F:ligase activity"/>
    <property type="evidence" value="ECO:0007669"/>
    <property type="project" value="UniProtKB-KW"/>
</dbReference>
<dbReference type="EMBL" id="LR590463">
    <property type="protein sequence ID" value="VTP65833.1"/>
    <property type="molecule type" value="Genomic_DNA"/>
</dbReference>
<accession>A0A4V6JI08</accession>
<dbReference type="InterPro" id="IPR011761">
    <property type="entry name" value="ATP-grasp"/>
</dbReference>
<dbReference type="Pfam" id="PF13535">
    <property type="entry name" value="ATP-grasp_4"/>
    <property type="match status" value="2"/>
</dbReference>
<keyword evidence="2 4" id="KW-0547">Nucleotide-binding</keyword>
<evidence type="ECO:0000256" key="4">
    <source>
        <dbReference type="PROSITE-ProRule" id="PRU00409"/>
    </source>
</evidence>
<feature type="domain" description="ATP-grasp" evidence="5">
    <location>
        <begin position="110"/>
        <end position="322"/>
    </location>
</feature>
<evidence type="ECO:0000313" key="6">
    <source>
        <dbReference type="EMBL" id="VTP65833.1"/>
    </source>
</evidence>
<reference evidence="6 7" key="1">
    <citation type="submission" date="2019-05" db="EMBL/GenBank/DDBJ databases">
        <authorList>
            <consortium name="Pathogen Informatics"/>
        </authorList>
    </citation>
    <scope>NUCLEOTIDE SEQUENCE [LARGE SCALE GENOMIC DNA]</scope>
    <source>
        <strain evidence="6 7">NCTC12971</strain>
    </source>
</reference>
<dbReference type="EC" id="6.3.2.28" evidence="6"/>
<dbReference type="Pfam" id="PF18130">
    <property type="entry name" value="ATPgrasp_N"/>
    <property type="match status" value="1"/>
</dbReference>
<dbReference type="SUPFAM" id="SSF56059">
    <property type="entry name" value="Glutathione synthetase ATP-binding domain-like"/>
    <property type="match status" value="2"/>
</dbReference>
<dbReference type="GO" id="GO:0046872">
    <property type="term" value="F:metal ion binding"/>
    <property type="evidence" value="ECO:0007669"/>
    <property type="project" value="InterPro"/>
</dbReference>
<gene>
    <name evidence="6" type="primary">bacD</name>
    <name evidence="6" type="ORF">NCTC12971_04280</name>
</gene>
<dbReference type="GO" id="GO:0005524">
    <property type="term" value="F:ATP binding"/>
    <property type="evidence" value="ECO:0007669"/>
    <property type="project" value="UniProtKB-UniRule"/>
</dbReference>
<evidence type="ECO:0000256" key="3">
    <source>
        <dbReference type="ARBA" id="ARBA00022840"/>
    </source>
</evidence>
<dbReference type="PANTHER" id="PTHR43585:SF2">
    <property type="entry name" value="ATP-GRASP ENZYME FSQD"/>
    <property type="match status" value="1"/>
</dbReference>
<dbReference type="PANTHER" id="PTHR43585">
    <property type="entry name" value="FUMIPYRROLE BIOSYNTHESIS PROTEIN C"/>
    <property type="match status" value="1"/>
</dbReference>
<dbReference type="AlphaFoldDB" id="A0A4V6JI08"/>
<sequence length="800" mass="88554">MKGNACLIIGNVREGEYEGLLADGVEVLLLADTKPTAKIADASHLQPVARYDFSKGYGEELRQLVAALHTEYAFTSVLNFRESYVAVSEQICQGHPALRHLQRHVSRTLDKLQQRACFNASANRDLHVTSRRATMEALLQQADALSWPCVLKPASLYSSLFVKCLHSAQDLARYALEEWPELQAYVAGKSRETSELLLEEYLSGSNHSIDCAITPDGEITTFPIVDVIAGVDIQRPDFHHFARYSPSTLQSNEEMVARCHRLARDAVAALGLRGTFAHVEFILTAAGPRILEVGARPGGSRIYVIRQAWGIAMDACYHRALSGQPLRLPETPASAFGIATPFARHNIVWQGLRHEAQIRRIAGFQQWYAWVEPGATIGPVGNGFQNYVYIEFRGADTAALRESLLQVAQIDVYGERERPAVIVVGGRDSSINWPGSAEIDVTLIQTPAQLTPYQRQHAEVLLTERLDDLAHWLPILQERHRQRPFSAIVSFNELGLMPAALAGEQLGICHNPRRSVEQSRDKLLFRQLLVDGPWALPASRVDDRAQALAFVQRHGASIIKPIAGSGSQGIYAVNNEQDLRDIPFDGNQQIEAFARGEEFSVETLSLDGEHRLLGITRKYTTGAPHYVETGHDFPAPLAPEDERLIAEAVLWLLQALGHRWGPAHTEVKLDGQRVQFIETQTRFGGDQIWEMVWGVTGVHQAAATIAAMAKTALPATPAAYQRMSIRFLNAAEGAAPQAPLPAGWLIRTSLQPEKFGRPVRCSSERHGYWLFGCQASDETAFLAALADMNVNPQFSEYSDE</sequence>